<comment type="caution">
    <text evidence="1">The sequence shown here is derived from an EMBL/GenBank/DDBJ whole genome shotgun (WGS) entry which is preliminary data.</text>
</comment>
<dbReference type="Proteomes" id="UP000010319">
    <property type="component" value="Unassembled WGS sequence"/>
</dbReference>
<protein>
    <submittedName>
        <fullName evidence="1">Uncharacterized protein</fullName>
    </submittedName>
</protein>
<sequence length="65" mass="7168">MAPYWGGMRNNSHIFTVLSISYGGGQVVPVWGSEHQNRQQNIPEIIPSSDYRHKKPGSGAGLVFI</sequence>
<organism evidence="1 2">
    <name type="scientific">Yersinia bercovieri ATCC 43970</name>
    <dbReference type="NCBI Taxonomy" id="349968"/>
    <lineage>
        <taxon>Bacteria</taxon>
        <taxon>Pseudomonadati</taxon>
        <taxon>Pseudomonadota</taxon>
        <taxon>Gammaproteobacteria</taxon>
        <taxon>Enterobacterales</taxon>
        <taxon>Yersiniaceae</taxon>
        <taxon>Yersinia</taxon>
    </lineage>
</organism>
<keyword evidence="2" id="KW-1185">Reference proteome</keyword>
<name>A0ABP2DYL4_YERBE</name>
<dbReference type="EMBL" id="AALC02000058">
    <property type="protein sequence ID" value="EEQ05417.1"/>
    <property type="molecule type" value="Genomic_DNA"/>
</dbReference>
<evidence type="ECO:0000313" key="1">
    <source>
        <dbReference type="EMBL" id="EEQ05417.1"/>
    </source>
</evidence>
<gene>
    <name evidence="1" type="ORF">yberc0001_15220</name>
</gene>
<proteinExistence type="predicted"/>
<evidence type="ECO:0000313" key="2">
    <source>
        <dbReference type="Proteomes" id="UP000010319"/>
    </source>
</evidence>
<accession>A0ABP2DYL4</accession>
<reference evidence="1" key="1">
    <citation type="submission" date="2008-12" db="EMBL/GenBank/DDBJ databases">
        <title>Annotation of the Yersinia bercovieri ATCC 43970 genome.</title>
        <authorList>
            <person name="Read T.D."/>
            <person name="Akmal A."/>
            <person name="Bishop-Lilly K."/>
            <person name="Chen P.E."/>
            <person name="Cook C."/>
            <person name="Kiley M.P."/>
            <person name="Lentz S."/>
            <person name="Mateczun A."/>
            <person name="Nagarajan N."/>
            <person name="Nolan N."/>
            <person name="Osborne B.I."/>
            <person name="Pop M."/>
            <person name="Sozhamannan S."/>
            <person name="Stewart A.C."/>
            <person name="Sulakvelidze A."/>
            <person name="Thomason B."/>
            <person name="Willner K."/>
            <person name="Zwick M.E."/>
        </authorList>
    </citation>
    <scope>NUCLEOTIDE SEQUENCE [LARGE SCALE GENOMIC DNA]</scope>
    <source>
        <strain evidence="1">ATCC 43970</strain>
    </source>
</reference>